<dbReference type="AlphaFoldDB" id="A0A1I7IGL1"/>
<name>A0A1I7IGL1_9PROT</name>
<organism evidence="1 2">
    <name type="scientific">Nitrosospira multiformis</name>
    <dbReference type="NCBI Taxonomy" id="1231"/>
    <lineage>
        <taxon>Bacteria</taxon>
        <taxon>Pseudomonadati</taxon>
        <taxon>Pseudomonadota</taxon>
        <taxon>Betaproteobacteria</taxon>
        <taxon>Nitrosomonadales</taxon>
        <taxon>Nitrosomonadaceae</taxon>
        <taxon>Nitrosospira</taxon>
    </lineage>
</organism>
<dbReference type="OrthoDB" id="8905698at2"/>
<sequence length="195" mass="22730">MRMLRKRIVGGKFFSQPDVRAQKGETILDVFYYWKEFEDNVKEDMLGLFVSSREQLQKLEGRPPDYIWVFIIPKRYGGQRGKGDYKLKLLATLKWSDTSPRGLRSTGKKRPMSDIYYDPEAADSILYEDTEAVEALDLVTTLIRSKYPRAFKPRFRDANGVQVMEKDLVDKFRKETAHYPGTQFLTGIAELKRSK</sequence>
<gene>
    <name evidence="1" type="ORF">SAMN05216417_11948</name>
</gene>
<protein>
    <submittedName>
        <fullName evidence="1">Uncharacterized protein</fullName>
    </submittedName>
</protein>
<dbReference type="Proteomes" id="UP000182649">
    <property type="component" value="Unassembled WGS sequence"/>
</dbReference>
<evidence type="ECO:0000313" key="1">
    <source>
        <dbReference type="EMBL" id="SFU72058.1"/>
    </source>
</evidence>
<proteinExistence type="predicted"/>
<reference evidence="1 2" key="1">
    <citation type="submission" date="2016-10" db="EMBL/GenBank/DDBJ databases">
        <authorList>
            <person name="de Groot N.N."/>
        </authorList>
    </citation>
    <scope>NUCLEOTIDE SEQUENCE [LARGE SCALE GENOMIC DNA]</scope>
    <source>
        <strain evidence="1 2">Nl14</strain>
    </source>
</reference>
<evidence type="ECO:0000313" key="2">
    <source>
        <dbReference type="Proteomes" id="UP000182649"/>
    </source>
</evidence>
<accession>A0A1I7IGL1</accession>
<dbReference type="EMBL" id="FPBZ01000019">
    <property type="protein sequence ID" value="SFU72058.1"/>
    <property type="molecule type" value="Genomic_DNA"/>
</dbReference>
<dbReference type="RefSeq" id="WP_143104374.1">
    <property type="nucleotide sequence ID" value="NZ_FPBZ01000019.1"/>
</dbReference>